<feature type="signal peptide" evidence="1">
    <location>
        <begin position="1"/>
        <end position="23"/>
    </location>
</feature>
<keyword evidence="1" id="KW-0732">Signal</keyword>
<dbReference type="AlphaFoldDB" id="A0A9N8H4Y1"/>
<name>A0A9N8H4Y1_9STRA</name>
<feature type="chain" id="PRO_5040424591" evidence="1">
    <location>
        <begin position="24"/>
        <end position="451"/>
    </location>
</feature>
<organism evidence="2 3">
    <name type="scientific">Seminavis robusta</name>
    <dbReference type="NCBI Taxonomy" id="568900"/>
    <lineage>
        <taxon>Eukaryota</taxon>
        <taxon>Sar</taxon>
        <taxon>Stramenopiles</taxon>
        <taxon>Ochrophyta</taxon>
        <taxon>Bacillariophyta</taxon>
        <taxon>Bacillariophyceae</taxon>
        <taxon>Bacillariophycidae</taxon>
        <taxon>Naviculales</taxon>
        <taxon>Naviculaceae</taxon>
        <taxon>Seminavis</taxon>
    </lineage>
</organism>
<sequence>MIVRAPLSLFLLSFLSQWHLVDPRQMSDPADSPNNLRQLMANHNAQLYCRPAAQPPHQVSTWQNDFPNDLNDLPVGLCEGTIQIMDDGRMCATGKVSYDQLQAVSGPLRPIYQLTAGEISINGHMIGGSGYVWLGPEVRYLYDFITSYTVEGVEYPNDSRINDNLVAASRGAIDGVCLSPEFRTEERFYEISHKTTVTTNEPLDLDIVDRASYTWISRYLTNYEFHEWRASDGGIFDIGQLTYKISNGLTTLFAFVSMPSITSGGGGLFSFIPTNVFAPLSRTVISGTLSTLKFPVPVSAPDDITEAIQIDVEYRVLRQALKRGLFTSKRVPLYYYVRFKRVYPFENSNSCWNETAVILEITGPQGDGAKLDAWVDEVVTPALLDAGGTIGLHFGKRIPPRSLTTQKALEKYASCGAELNLSPANCYHPQCARTTTPQQFTYPPQYYTYDA</sequence>
<gene>
    <name evidence="2" type="ORF">SEMRO_15_G010970.1</name>
</gene>
<evidence type="ECO:0000313" key="2">
    <source>
        <dbReference type="EMBL" id="CAB9497143.1"/>
    </source>
</evidence>
<dbReference type="Proteomes" id="UP001153069">
    <property type="component" value="Unassembled WGS sequence"/>
</dbReference>
<evidence type="ECO:0000256" key="1">
    <source>
        <dbReference type="SAM" id="SignalP"/>
    </source>
</evidence>
<keyword evidence="3" id="KW-1185">Reference proteome</keyword>
<proteinExistence type="predicted"/>
<protein>
    <submittedName>
        <fullName evidence="2">Uncharacterized protein</fullName>
    </submittedName>
</protein>
<evidence type="ECO:0000313" key="3">
    <source>
        <dbReference type="Proteomes" id="UP001153069"/>
    </source>
</evidence>
<comment type="caution">
    <text evidence="2">The sequence shown here is derived from an EMBL/GenBank/DDBJ whole genome shotgun (WGS) entry which is preliminary data.</text>
</comment>
<reference evidence="2" key="1">
    <citation type="submission" date="2020-06" db="EMBL/GenBank/DDBJ databases">
        <authorList>
            <consortium name="Plant Systems Biology data submission"/>
        </authorList>
    </citation>
    <scope>NUCLEOTIDE SEQUENCE</scope>
    <source>
        <strain evidence="2">D6</strain>
    </source>
</reference>
<dbReference type="EMBL" id="CAICTM010000015">
    <property type="protein sequence ID" value="CAB9497143.1"/>
    <property type="molecule type" value="Genomic_DNA"/>
</dbReference>
<accession>A0A9N8H4Y1</accession>